<comment type="similarity">
    <text evidence="1">Belongs to the 'phage' integrase family.</text>
</comment>
<proteinExistence type="inferred from homology"/>
<dbReference type="PANTHER" id="PTHR30349">
    <property type="entry name" value="PHAGE INTEGRASE-RELATED"/>
    <property type="match status" value="1"/>
</dbReference>
<evidence type="ECO:0000256" key="1">
    <source>
        <dbReference type="ARBA" id="ARBA00008857"/>
    </source>
</evidence>
<dbReference type="InterPro" id="IPR002104">
    <property type="entry name" value="Integrase_catalytic"/>
</dbReference>
<dbReference type="InterPro" id="IPR010998">
    <property type="entry name" value="Integrase_recombinase_N"/>
</dbReference>
<dbReference type="PANTHER" id="PTHR30349:SF64">
    <property type="entry name" value="PROPHAGE INTEGRASE INTD-RELATED"/>
    <property type="match status" value="1"/>
</dbReference>
<accession>X1APB5</accession>
<comment type="caution">
    <text evidence="5">The sequence shown here is derived from an EMBL/GenBank/DDBJ whole genome shotgun (WGS) entry which is preliminary data.</text>
</comment>
<gene>
    <name evidence="5" type="ORF">S01H4_07440</name>
</gene>
<dbReference type="GO" id="GO:0006310">
    <property type="term" value="P:DNA recombination"/>
    <property type="evidence" value="ECO:0007669"/>
    <property type="project" value="UniProtKB-KW"/>
</dbReference>
<evidence type="ECO:0000313" key="5">
    <source>
        <dbReference type="EMBL" id="GAG61711.1"/>
    </source>
</evidence>
<name>X1APB5_9ZZZZ</name>
<dbReference type="GO" id="GO:0003677">
    <property type="term" value="F:DNA binding"/>
    <property type="evidence" value="ECO:0007669"/>
    <property type="project" value="UniProtKB-KW"/>
</dbReference>
<dbReference type="SUPFAM" id="SSF56349">
    <property type="entry name" value="DNA breaking-rejoining enzymes"/>
    <property type="match status" value="1"/>
</dbReference>
<keyword evidence="3" id="KW-0233">DNA recombination</keyword>
<dbReference type="Pfam" id="PF00589">
    <property type="entry name" value="Phage_integrase"/>
    <property type="match status" value="1"/>
</dbReference>
<dbReference type="CDD" id="cd01189">
    <property type="entry name" value="INT_ICEBs1_C_like"/>
    <property type="match status" value="1"/>
</dbReference>
<dbReference type="PROSITE" id="PS51898">
    <property type="entry name" value="TYR_RECOMBINASE"/>
    <property type="match status" value="1"/>
</dbReference>
<dbReference type="Gene3D" id="1.10.443.10">
    <property type="entry name" value="Intergrase catalytic core"/>
    <property type="match status" value="1"/>
</dbReference>
<dbReference type="InterPro" id="IPR011010">
    <property type="entry name" value="DNA_brk_join_enz"/>
</dbReference>
<feature type="domain" description="Tyr recombinase" evidence="4">
    <location>
        <begin position="67"/>
        <end position="255"/>
    </location>
</feature>
<dbReference type="EMBL" id="BART01002433">
    <property type="protein sequence ID" value="GAG61711.1"/>
    <property type="molecule type" value="Genomic_DNA"/>
</dbReference>
<organism evidence="5">
    <name type="scientific">marine sediment metagenome</name>
    <dbReference type="NCBI Taxonomy" id="412755"/>
    <lineage>
        <taxon>unclassified sequences</taxon>
        <taxon>metagenomes</taxon>
        <taxon>ecological metagenomes</taxon>
    </lineage>
</organism>
<protein>
    <recommendedName>
        <fullName evidence="4">Tyr recombinase domain-containing protein</fullName>
    </recommendedName>
</protein>
<sequence>MKINRVNFEAIEKFTTHSLKNGVTPPTLRKILTTLGAVLTYAVRNRYIDYNPSRDVEKPKGKSVHNEKEKTVTLDSGQIRALLDKGAESQQDRMLFMTAVLTGLREGELFGLQWGDIDWLNRQIHVRRTYNHRRFYEPKSKASRRKVDLAPELVSAFKEWKLACPTGELDLVFPTEVGTPEDANNMLKRRFYPALRRAGLPKVRFHDLRHTYASLLVAQGEHPKYIQSQLGHSSIQVTMDVYGHLMTDVNQEAAIKLGKSVFGTDSSNMVANKQKEASQIQLTP</sequence>
<dbReference type="GO" id="GO:0015074">
    <property type="term" value="P:DNA integration"/>
    <property type="evidence" value="ECO:0007669"/>
    <property type="project" value="InterPro"/>
</dbReference>
<evidence type="ECO:0000256" key="3">
    <source>
        <dbReference type="ARBA" id="ARBA00023172"/>
    </source>
</evidence>
<evidence type="ECO:0000256" key="2">
    <source>
        <dbReference type="ARBA" id="ARBA00023125"/>
    </source>
</evidence>
<dbReference type="InterPro" id="IPR013762">
    <property type="entry name" value="Integrase-like_cat_sf"/>
</dbReference>
<keyword evidence="2" id="KW-0238">DNA-binding</keyword>
<dbReference type="AlphaFoldDB" id="X1APB5"/>
<dbReference type="Gene3D" id="1.10.150.130">
    <property type="match status" value="1"/>
</dbReference>
<reference evidence="5" key="1">
    <citation type="journal article" date="2014" name="Front. Microbiol.">
        <title>High frequency of phylogenetically diverse reductive dehalogenase-homologous genes in deep subseafloor sedimentary metagenomes.</title>
        <authorList>
            <person name="Kawai M."/>
            <person name="Futagami T."/>
            <person name="Toyoda A."/>
            <person name="Takaki Y."/>
            <person name="Nishi S."/>
            <person name="Hori S."/>
            <person name="Arai W."/>
            <person name="Tsubouchi T."/>
            <person name="Morono Y."/>
            <person name="Uchiyama I."/>
            <person name="Ito T."/>
            <person name="Fujiyama A."/>
            <person name="Inagaki F."/>
            <person name="Takami H."/>
        </authorList>
    </citation>
    <scope>NUCLEOTIDE SEQUENCE</scope>
    <source>
        <strain evidence="5">Expedition CK06-06</strain>
    </source>
</reference>
<dbReference type="InterPro" id="IPR050090">
    <property type="entry name" value="Tyrosine_recombinase_XerCD"/>
</dbReference>
<evidence type="ECO:0000259" key="4">
    <source>
        <dbReference type="PROSITE" id="PS51898"/>
    </source>
</evidence>